<proteinExistence type="predicted"/>
<keyword evidence="2" id="KW-1185">Reference proteome</keyword>
<gene>
    <name evidence="1" type="ORF">RRG08_017364</name>
</gene>
<name>A0AAE1E129_9GAST</name>
<evidence type="ECO:0000313" key="2">
    <source>
        <dbReference type="Proteomes" id="UP001283361"/>
    </source>
</evidence>
<dbReference type="AlphaFoldDB" id="A0AAE1E129"/>
<reference evidence="1" key="1">
    <citation type="journal article" date="2023" name="G3 (Bethesda)">
        <title>A reference genome for the long-term kleptoplast-retaining sea slug Elysia crispata morphotype clarki.</title>
        <authorList>
            <person name="Eastman K.E."/>
            <person name="Pendleton A.L."/>
            <person name="Shaikh M.A."/>
            <person name="Suttiyut T."/>
            <person name="Ogas R."/>
            <person name="Tomko P."/>
            <person name="Gavelis G."/>
            <person name="Widhalm J.R."/>
            <person name="Wisecaver J.H."/>
        </authorList>
    </citation>
    <scope>NUCLEOTIDE SEQUENCE</scope>
    <source>
        <strain evidence="1">ECLA1</strain>
    </source>
</reference>
<accession>A0AAE1E129</accession>
<sequence length="142" mass="15583">MIFRPLQVFPLTSICIKSKSRIVQDYITELRFLREAKDFVCALCQSFVPGHCSSIVNTACPGHYTARGYACSLFDSISSQGQPVYLPDMSYKIQTTGLGLDLECRCARPDAGSGDSSECGGNQRSRPGTDLLYCPRVVVDLT</sequence>
<evidence type="ECO:0000313" key="1">
    <source>
        <dbReference type="EMBL" id="KAK3789675.1"/>
    </source>
</evidence>
<comment type="caution">
    <text evidence="1">The sequence shown here is derived from an EMBL/GenBank/DDBJ whole genome shotgun (WGS) entry which is preliminary data.</text>
</comment>
<dbReference type="Proteomes" id="UP001283361">
    <property type="component" value="Unassembled WGS sequence"/>
</dbReference>
<protein>
    <submittedName>
        <fullName evidence="1">Uncharacterized protein</fullName>
    </submittedName>
</protein>
<dbReference type="EMBL" id="JAWDGP010001641">
    <property type="protein sequence ID" value="KAK3789675.1"/>
    <property type="molecule type" value="Genomic_DNA"/>
</dbReference>
<organism evidence="1 2">
    <name type="scientific">Elysia crispata</name>
    <name type="common">lettuce slug</name>
    <dbReference type="NCBI Taxonomy" id="231223"/>
    <lineage>
        <taxon>Eukaryota</taxon>
        <taxon>Metazoa</taxon>
        <taxon>Spiralia</taxon>
        <taxon>Lophotrochozoa</taxon>
        <taxon>Mollusca</taxon>
        <taxon>Gastropoda</taxon>
        <taxon>Heterobranchia</taxon>
        <taxon>Euthyneura</taxon>
        <taxon>Panpulmonata</taxon>
        <taxon>Sacoglossa</taxon>
        <taxon>Placobranchoidea</taxon>
        <taxon>Plakobranchidae</taxon>
        <taxon>Elysia</taxon>
    </lineage>
</organism>